<dbReference type="InterPro" id="IPR049450">
    <property type="entry name" value="ACOT8-like_C"/>
</dbReference>
<evidence type="ECO:0000259" key="2">
    <source>
        <dbReference type="Pfam" id="PF13622"/>
    </source>
</evidence>
<dbReference type="AlphaFoldDB" id="A0A5Q2RMW4"/>
<sequence length="295" mass="31285">MEWRPGTCRSTDISSRDEPATSYPARMDLAQATPLTPLGEGRFGVELPEEFSIGGGKPNGGFMLACLGKAAVAAAAEQGAEHPHPISTGASYLWSPDLGPAEIETDVQRVGRTASQVTARLAQAGRVAVSARFTLGALTEGSAPFWGENPPPPLAPIDECIGFGMANRPANGTQLLFDPDHALQIGPDGPSGNGSGELRAWFRLDGDRAVTPVELLFVSDAMPPATFSVVQTGWVPTLDLTTYVRAVPAPGPLRIRFRTTIIHDGFADEICEVWDSEDRLVVQATQICALRLPTG</sequence>
<dbReference type="KEGG" id="atq:GH723_10090"/>
<evidence type="ECO:0000313" key="4">
    <source>
        <dbReference type="EMBL" id="QGG95417.1"/>
    </source>
</evidence>
<evidence type="ECO:0000256" key="1">
    <source>
        <dbReference type="SAM" id="MobiDB-lite"/>
    </source>
</evidence>
<dbReference type="Gene3D" id="2.40.160.210">
    <property type="entry name" value="Acyl-CoA thioesterase, double hotdog domain"/>
    <property type="match status" value="1"/>
</dbReference>
<dbReference type="InterPro" id="IPR049449">
    <property type="entry name" value="TesB_ACOT8-like_N"/>
</dbReference>
<dbReference type="PANTHER" id="PTHR38110">
    <property type="entry name" value="CHROMOSOME 23, WHOLE GENOME SHOTGUN SEQUENCE"/>
    <property type="match status" value="1"/>
</dbReference>
<name>A0A5Q2RMW4_9ACTN</name>
<dbReference type="EMBL" id="CP045851">
    <property type="protein sequence ID" value="QGG95417.1"/>
    <property type="molecule type" value="Genomic_DNA"/>
</dbReference>
<dbReference type="InterPro" id="IPR029069">
    <property type="entry name" value="HotDog_dom_sf"/>
</dbReference>
<feature type="domain" description="Acyl-CoA thioesterase-like N-terminal HotDog" evidence="2">
    <location>
        <begin position="48"/>
        <end position="135"/>
    </location>
</feature>
<dbReference type="PANTHER" id="PTHR38110:SF1">
    <property type="entry name" value="THIOESTERASE DOMAIN-CONTAINING PROTEIN"/>
    <property type="match status" value="1"/>
</dbReference>
<reference evidence="4 5" key="1">
    <citation type="submission" date="2019-11" db="EMBL/GenBank/DDBJ databases">
        <authorList>
            <person name="He Y."/>
        </authorList>
    </citation>
    <scope>NUCLEOTIDE SEQUENCE [LARGE SCALE GENOMIC DNA]</scope>
    <source>
        <strain evidence="4 5">SCSIO 58843</strain>
    </source>
</reference>
<dbReference type="SUPFAM" id="SSF54637">
    <property type="entry name" value="Thioesterase/thiol ester dehydrase-isomerase"/>
    <property type="match status" value="2"/>
</dbReference>
<accession>A0A5Q2RMW4</accession>
<evidence type="ECO:0000313" key="5">
    <source>
        <dbReference type="Proteomes" id="UP000334019"/>
    </source>
</evidence>
<dbReference type="InterPro" id="IPR042171">
    <property type="entry name" value="Acyl-CoA_hotdog"/>
</dbReference>
<feature type="region of interest" description="Disordered" evidence="1">
    <location>
        <begin position="1"/>
        <end position="26"/>
    </location>
</feature>
<dbReference type="Pfam" id="PF13622">
    <property type="entry name" value="4HBT_3"/>
    <property type="match status" value="1"/>
</dbReference>
<dbReference type="InterPro" id="IPR052389">
    <property type="entry name" value="Sec_Metab_Biosynth-Assoc"/>
</dbReference>
<keyword evidence="5" id="KW-1185">Reference proteome</keyword>
<evidence type="ECO:0000259" key="3">
    <source>
        <dbReference type="Pfam" id="PF20789"/>
    </source>
</evidence>
<protein>
    <submittedName>
        <fullName evidence="4">Thioesterase family protein</fullName>
    </submittedName>
</protein>
<dbReference type="Proteomes" id="UP000334019">
    <property type="component" value="Chromosome"/>
</dbReference>
<organism evidence="4 5">
    <name type="scientific">Actinomarinicola tropica</name>
    <dbReference type="NCBI Taxonomy" id="2789776"/>
    <lineage>
        <taxon>Bacteria</taxon>
        <taxon>Bacillati</taxon>
        <taxon>Actinomycetota</taxon>
        <taxon>Acidimicrobiia</taxon>
        <taxon>Acidimicrobiales</taxon>
        <taxon>Iamiaceae</taxon>
        <taxon>Actinomarinicola</taxon>
    </lineage>
</organism>
<feature type="domain" description="Acyl-CoA thioesterase-like C-terminal" evidence="3">
    <location>
        <begin position="186"/>
        <end position="289"/>
    </location>
</feature>
<gene>
    <name evidence="4" type="ORF">GH723_10090</name>
</gene>
<dbReference type="Pfam" id="PF20789">
    <property type="entry name" value="4HBT_3C"/>
    <property type="match status" value="1"/>
</dbReference>
<proteinExistence type="predicted"/>